<feature type="domain" description="Rad50/SbcC-type AAA" evidence="6">
    <location>
        <begin position="5"/>
        <end position="211"/>
    </location>
</feature>
<protein>
    <recommendedName>
        <fullName evidence="3">Nuclease SbcCD subunit C</fullName>
    </recommendedName>
</protein>
<dbReference type="EMBL" id="QBMC01000038">
    <property type="protein sequence ID" value="PZO19759.1"/>
    <property type="molecule type" value="Genomic_DNA"/>
</dbReference>
<dbReference type="InterPro" id="IPR027417">
    <property type="entry name" value="P-loop_NTPase"/>
</dbReference>
<dbReference type="SUPFAM" id="SSF52540">
    <property type="entry name" value="P-loop containing nucleoside triphosphate hydrolases"/>
    <property type="match status" value="1"/>
</dbReference>
<dbReference type="Gene3D" id="1.10.287.510">
    <property type="entry name" value="Helix hairpin bin"/>
    <property type="match status" value="1"/>
</dbReference>
<dbReference type="Proteomes" id="UP000249354">
    <property type="component" value="Unassembled WGS sequence"/>
</dbReference>
<accession>A0A2W4US24</accession>
<evidence type="ECO:0000259" key="6">
    <source>
        <dbReference type="Pfam" id="PF13476"/>
    </source>
</evidence>
<dbReference type="SUPFAM" id="SSF75712">
    <property type="entry name" value="Rad50 coiled-coil Zn hook"/>
    <property type="match status" value="1"/>
</dbReference>
<dbReference type="PANTHER" id="PTHR32114:SF2">
    <property type="entry name" value="ABC TRANSPORTER ABCH.3"/>
    <property type="match status" value="1"/>
</dbReference>
<evidence type="ECO:0000256" key="3">
    <source>
        <dbReference type="ARBA" id="ARBA00013368"/>
    </source>
</evidence>
<name>A0A2W4US24_9CYAN</name>
<dbReference type="AlphaFoldDB" id="A0A2W4US24"/>
<dbReference type="GO" id="GO:0006302">
    <property type="term" value="P:double-strand break repair"/>
    <property type="evidence" value="ECO:0007669"/>
    <property type="project" value="InterPro"/>
</dbReference>
<keyword evidence="4" id="KW-0175">Coiled coil</keyword>
<proteinExistence type="inferred from homology"/>
<evidence type="ECO:0000256" key="5">
    <source>
        <dbReference type="SAM" id="MobiDB-lite"/>
    </source>
</evidence>
<comment type="subunit">
    <text evidence="2">Heterodimer of SbcC and SbcD.</text>
</comment>
<organism evidence="7 8">
    <name type="scientific">Leptolyngbya foveolarum</name>
    <dbReference type="NCBI Taxonomy" id="47253"/>
    <lineage>
        <taxon>Bacteria</taxon>
        <taxon>Bacillati</taxon>
        <taxon>Cyanobacteriota</taxon>
        <taxon>Cyanophyceae</taxon>
        <taxon>Leptolyngbyales</taxon>
        <taxon>Leptolyngbyaceae</taxon>
        <taxon>Leptolyngbya group</taxon>
        <taxon>Leptolyngbya</taxon>
    </lineage>
</organism>
<feature type="coiled-coil region" evidence="4">
    <location>
        <begin position="782"/>
        <end position="840"/>
    </location>
</feature>
<keyword evidence="7" id="KW-0067">ATP-binding</keyword>
<evidence type="ECO:0000313" key="8">
    <source>
        <dbReference type="Proteomes" id="UP000249354"/>
    </source>
</evidence>
<comment type="similarity">
    <text evidence="1">Belongs to the SMC family. SbcC subfamily.</text>
</comment>
<keyword evidence="7" id="KW-0547">Nucleotide-binding</keyword>
<dbReference type="Gene3D" id="3.40.50.300">
    <property type="entry name" value="P-loop containing nucleotide triphosphate hydrolases"/>
    <property type="match status" value="2"/>
</dbReference>
<dbReference type="GO" id="GO:0016887">
    <property type="term" value="F:ATP hydrolysis activity"/>
    <property type="evidence" value="ECO:0007669"/>
    <property type="project" value="InterPro"/>
</dbReference>
<feature type="coiled-coil region" evidence="4">
    <location>
        <begin position="220"/>
        <end position="247"/>
    </location>
</feature>
<evidence type="ECO:0000256" key="4">
    <source>
        <dbReference type="SAM" id="Coils"/>
    </source>
</evidence>
<dbReference type="GO" id="GO:0005524">
    <property type="term" value="F:ATP binding"/>
    <property type="evidence" value="ECO:0007669"/>
    <property type="project" value="UniProtKB-KW"/>
</dbReference>
<dbReference type="InterPro" id="IPR038729">
    <property type="entry name" value="Rad50/SbcC_AAA"/>
</dbReference>
<dbReference type="PANTHER" id="PTHR32114">
    <property type="entry name" value="ABC TRANSPORTER ABCH.3"/>
    <property type="match status" value="1"/>
</dbReference>
<evidence type="ECO:0000256" key="2">
    <source>
        <dbReference type="ARBA" id="ARBA00011322"/>
    </source>
</evidence>
<sequence length="1013" mass="117423">MIPKQLTLQNFLSYQEVTLNFDGLHVACVCGPNGAGKSSLLEAIAWCVWGQSRVSAEDDIIRQGAKEVQVSFCFEHNAQTYRIIRTRRRNQNSALEFQIQQSPAGSDSTQGIDGSPFKTITQKGTRATQRYILSQLKIDYETFVNAAYLRQGRADEFMLKRPGDRKQVLADLLKLDHYDRLAEQAKEKARGYQAQVQPLEALFSQLTAQIETQGQIQADHEKLKSDLEKQQATYQQQQAKLEALNLRKQQKTHCSQQLALAEQQLQHQRATLHVSQVSLHQAQQALQECLSTLAQTDEVEQQQQRLSSLKRAEEEQAKQFQTYQEAQSQKFHYQQVLGDQQQQQQSQLNQHKAQLADLHSQEQELLKTLERKTEITQKQEDYRLAKKQLRQLDKMQSRYVPLQQRQQQLQSKIEQAHTRLVTRIEELDNRHAQMEIQHTQAPQLRQAAVEVTHRIEYLEQRRTYREAVRQKGIERRSFMERLQANQVNYEIQLAQFDQTLKQLADPDAACCPLCEQTLEGKTWQELRDRTHQERDDIQNQIWVVREQLAVCESEIQTLRREYRELEEELAKYAPVLEERGQLKAKLASTNTLQNRIQEMGSERSQLERCLQENDYAENLHEELQQVERQLAAIAYDDRDHALVRAQIERLRWSEIKYAEIRQAEHRLNKIRTQKPKVERSLQDTLAALETIKTSESYKALQQIEDCLLTLNYSLAQHNQLRAQLRQASLWDKRYQTLQQARSQEKGLTQQLSNILKICEQQETTQTEIEKNVSHLKQTFAEYPNLQAEIAATESSIANYQAQRDRQLSQLGRLQQQLSQLENLKTQREKHQQRLSDLAHKYQVYKSLSTAFGRNGIQSLMVENLLPQLEAETNQILGKLSDHQLHVQFVTQKSGRNNRKIDTLDILIADARGTRPYETYSGGEAFRVNFAIRLAIARLLALRSGMSLKMLIVDEGFGTQDREGCDRLIAAIEAIAPDFACILTITHMPHFREAFQTRIDVTKDQDGSHILISG</sequence>
<reference evidence="7 8" key="2">
    <citation type="submission" date="2018-06" db="EMBL/GenBank/DDBJ databases">
        <title>Metagenomic assembly of (sub)arctic Cyanobacteria and their associated microbiome from non-axenic cultures.</title>
        <authorList>
            <person name="Baurain D."/>
        </authorList>
    </citation>
    <scope>NUCLEOTIDE SEQUENCE [LARGE SCALE GENOMIC DNA]</scope>
    <source>
        <strain evidence="7">ULC129bin1</strain>
    </source>
</reference>
<feature type="region of interest" description="Disordered" evidence="5">
    <location>
        <begin position="99"/>
        <end position="118"/>
    </location>
</feature>
<reference evidence="8" key="1">
    <citation type="submission" date="2018-04" db="EMBL/GenBank/DDBJ databases">
        <authorList>
            <person name="Cornet L."/>
        </authorList>
    </citation>
    <scope>NUCLEOTIDE SEQUENCE [LARGE SCALE GENOMIC DNA]</scope>
</reference>
<dbReference type="Pfam" id="PF13476">
    <property type="entry name" value="AAA_23"/>
    <property type="match status" value="1"/>
</dbReference>
<feature type="coiled-coil region" evidence="4">
    <location>
        <begin position="606"/>
        <end position="636"/>
    </location>
</feature>
<evidence type="ECO:0000313" key="7">
    <source>
        <dbReference type="EMBL" id="PZO19759.1"/>
    </source>
</evidence>
<comment type="caution">
    <text evidence="7">The sequence shown here is derived from an EMBL/GenBank/DDBJ whole genome shotgun (WGS) entry which is preliminary data.</text>
</comment>
<feature type="coiled-coil region" evidence="4">
    <location>
        <begin position="299"/>
        <end position="437"/>
    </location>
</feature>
<gene>
    <name evidence="7" type="ORF">DCF25_07840</name>
</gene>
<evidence type="ECO:0000256" key="1">
    <source>
        <dbReference type="ARBA" id="ARBA00006930"/>
    </source>
</evidence>